<evidence type="ECO:0000313" key="4">
    <source>
        <dbReference type="Proteomes" id="UP000759298"/>
    </source>
</evidence>
<organism evidence="3 4">
    <name type="scientific">Alteriqipengyuania abyssalis</name>
    <dbReference type="NCBI Taxonomy" id="2860200"/>
    <lineage>
        <taxon>Bacteria</taxon>
        <taxon>Pseudomonadati</taxon>
        <taxon>Pseudomonadota</taxon>
        <taxon>Alphaproteobacteria</taxon>
        <taxon>Sphingomonadales</taxon>
        <taxon>Erythrobacteraceae</taxon>
        <taxon>Alteriqipengyuania</taxon>
    </lineage>
</organism>
<proteinExistence type="predicted"/>
<dbReference type="RefSeq" id="WP_222823504.1">
    <property type="nucleotide sequence ID" value="NZ_JAHWXP010000001.1"/>
</dbReference>
<accession>A0ABS7P9I8</accession>
<dbReference type="Proteomes" id="UP000759298">
    <property type="component" value="Unassembled WGS sequence"/>
</dbReference>
<gene>
    <name evidence="3" type="ORF">KYN89_01615</name>
</gene>
<evidence type="ECO:0000256" key="1">
    <source>
        <dbReference type="SAM" id="Coils"/>
    </source>
</evidence>
<feature type="region of interest" description="Disordered" evidence="2">
    <location>
        <begin position="83"/>
        <end position="103"/>
    </location>
</feature>
<sequence length="103" mass="11421">MEGMLALLIPIIALSIPIVAIWTKHQQKLAEMQIETTASASAEKAAQYATQIQRLEDRVQVLERIVTDRGYDVATQIEALRDSRSVEDRDSGVPLTSGSRERA</sequence>
<keyword evidence="4" id="KW-1185">Reference proteome</keyword>
<comment type="caution">
    <text evidence="3">The sequence shown here is derived from an EMBL/GenBank/DDBJ whole genome shotgun (WGS) entry which is preliminary data.</text>
</comment>
<keyword evidence="1" id="KW-0175">Coiled coil</keyword>
<evidence type="ECO:0008006" key="5">
    <source>
        <dbReference type="Google" id="ProtNLM"/>
    </source>
</evidence>
<protein>
    <recommendedName>
        <fullName evidence="5">Phage shock protein B</fullName>
    </recommendedName>
</protein>
<reference evidence="3 4" key="1">
    <citation type="submission" date="2021-07" db="EMBL/GenBank/DDBJ databases">
        <title>Alteriqipengyuania abyssalis NZ-12B nov, sp.nov isolated from deep sea sponge in pacific ocean.</title>
        <authorList>
            <person name="Tareen S."/>
            <person name="Wink J."/>
        </authorList>
    </citation>
    <scope>NUCLEOTIDE SEQUENCE [LARGE SCALE GENOMIC DNA]</scope>
    <source>
        <strain evidence="3 4">NZ-12B</strain>
    </source>
</reference>
<evidence type="ECO:0000256" key="2">
    <source>
        <dbReference type="SAM" id="MobiDB-lite"/>
    </source>
</evidence>
<dbReference type="EMBL" id="JAHWXP010000001">
    <property type="protein sequence ID" value="MBY8335735.1"/>
    <property type="molecule type" value="Genomic_DNA"/>
</dbReference>
<feature type="compositionally biased region" description="Polar residues" evidence="2">
    <location>
        <begin position="94"/>
        <end position="103"/>
    </location>
</feature>
<name>A0ABS7P9I8_9SPHN</name>
<feature type="coiled-coil region" evidence="1">
    <location>
        <begin position="38"/>
        <end position="65"/>
    </location>
</feature>
<evidence type="ECO:0000313" key="3">
    <source>
        <dbReference type="EMBL" id="MBY8335735.1"/>
    </source>
</evidence>